<dbReference type="Proteomes" id="UP001181355">
    <property type="component" value="Chromosome"/>
</dbReference>
<dbReference type="InterPro" id="IPR036249">
    <property type="entry name" value="Thioredoxin-like_sf"/>
</dbReference>
<evidence type="ECO:0000313" key="2">
    <source>
        <dbReference type="EMBL" id="WMW81039.1"/>
    </source>
</evidence>
<reference evidence="2" key="1">
    <citation type="submission" date="2023-09" db="EMBL/GenBank/DDBJ databases">
        <title>Undibacterium sp. 20NA77.5 isolated from freshwater.</title>
        <authorList>
            <person name="Le V."/>
            <person name="Ko S.-R."/>
            <person name="Ahn C.-Y."/>
            <person name="Oh H.-M."/>
        </authorList>
    </citation>
    <scope>NUCLEOTIDE SEQUENCE</scope>
    <source>
        <strain evidence="2">20NA77.5</strain>
    </source>
</reference>
<sequence length="418" mass="47738">MRRHLKAPWAIPAFIFPILLLGANPSSHAQDAKVDSISKASSASNPSTVLKSRAELDQYLAQGPNVLDQLTPYSRGQLLRNVEWRNGQVSRFDFPVPIEELDQESARQVYALFGIERFFPEKFPEGNPLRYEDVSATHELLLQQLRDALRRDQANEKQGDQKEMWIATERFYQQQLSPLLKPSNLRLTSRGNLLVLFKVVDEVNFMTRRSAAFHDLNHVHQELSRRGIDTRRNLDERLLKHMLTQRDFDGARALVASRPHLSDVIVPKVVGKKTQQSTRLTVLAEKNGELYTQALLTGNDKAQVLLVVSEHCGFCRKLFADMEADPQLSARFARAKLVLISALENGIPVNFVREWNQKNPQLPMYMPGKEEQWKAIDSQGWPQFVFMRNGKVESRIQGWRNDGSSKESIIQAFEKAGL</sequence>
<feature type="chain" id="PRO_5047431271" description="Thioredoxin domain-containing protein" evidence="1">
    <location>
        <begin position="30"/>
        <end position="418"/>
    </location>
</feature>
<evidence type="ECO:0000313" key="3">
    <source>
        <dbReference type="Proteomes" id="UP001181355"/>
    </source>
</evidence>
<dbReference type="EMBL" id="CP133720">
    <property type="protein sequence ID" value="WMW81039.1"/>
    <property type="molecule type" value="Genomic_DNA"/>
</dbReference>
<keyword evidence="3" id="KW-1185">Reference proteome</keyword>
<keyword evidence="1" id="KW-0732">Signal</keyword>
<evidence type="ECO:0008006" key="4">
    <source>
        <dbReference type="Google" id="ProtNLM"/>
    </source>
</evidence>
<dbReference type="Gene3D" id="3.40.30.10">
    <property type="entry name" value="Glutaredoxin"/>
    <property type="match status" value="1"/>
</dbReference>
<dbReference type="SUPFAM" id="SSF52833">
    <property type="entry name" value="Thioredoxin-like"/>
    <property type="match status" value="1"/>
</dbReference>
<proteinExistence type="predicted"/>
<organism evidence="2 3">
    <name type="scientific">Undibacterium cyanobacteriorum</name>
    <dbReference type="NCBI Taxonomy" id="3073561"/>
    <lineage>
        <taxon>Bacteria</taxon>
        <taxon>Pseudomonadati</taxon>
        <taxon>Pseudomonadota</taxon>
        <taxon>Betaproteobacteria</taxon>
        <taxon>Burkholderiales</taxon>
        <taxon>Oxalobacteraceae</taxon>
        <taxon>Undibacterium</taxon>
    </lineage>
</organism>
<accession>A0ABY9RK34</accession>
<evidence type="ECO:0000256" key="1">
    <source>
        <dbReference type="SAM" id="SignalP"/>
    </source>
</evidence>
<gene>
    <name evidence="2" type="ORF">RF679_01860</name>
</gene>
<feature type="signal peptide" evidence="1">
    <location>
        <begin position="1"/>
        <end position="29"/>
    </location>
</feature>
<protein>
    <recommendedName>
        <fullName evidence="4">Thioredoxin domain-containing protein</fullName>
    </recommendedName>
</protein>
<name>A0ABY9RK34_9BURK</name>
<dbReference type="RefSeq" id="WP_309482529.1">
    <property type="nucleotide sequence ID" value="NZ_CP133720.1"/>
</dbReference>